<comment type="caution">
    <text evidence="1">The sequence shown here is derived from an EMBL/GenBank/DDBJ whole genome shotgun (WGS) entry which is preliminary data.</text>
</comment>
<keyword evidence="2" id="KW-1185">Reference proteome</keyword>
<dbReference type="SUPFAM" id="SSF101912">
    <property type="entry name" value="Sema domain"/>
    <property type="match status" value="1"/>
</dbReference>
<dbReference type="EMBL" id="CADEAL010004106">
    <property type="protein sequence ID" value="CAB1451870.1"/>
    <property type="molecule type" value="Genomic_DNA"/>
</dbReference>
<reference evidence="1" key="1">
    <citation type="submission" date="2020-03" db="EMBL/GenBank/DDBJ databases">
        <authorList>
            <person name="Weist P."/>
        </authorList>
    </citation>
    <scope>NUCLEOTIDE SEQUENCE</scope>
</reference>
<sequence>MHLQLRKHKRFIPALCLNPCAAPLKYATFQTQSLLVSHPCGFPPSTTEKKAGKLEMMTAGWSVWGVQWWYQLIKWATKGKGDGGVLAYRPTTSFLWGYQLEAVVDGSFTFNGDVHHYAVATNTVYVATNDMLYQLRHDLTLVQSVPQRGVLKGGAQVQFHRVSGTDFSNATFRINVLLPLVESDTLISCGVIDKECGHCEVLKLMDISSLQHSESIQVGSLDHSSASVAVLVKVEKNTYILTALRQSQNQKERTRCTLP</sequence>
<name>A0A9N7VPD1_PLEPL</name>
<dbReference type="Gene3D" id="2.130.10.10">
    <property type="entry name" value="YVTN repeat-like/Quinoprotein amine dehydrogenase"/>
    <property type="match status" value="1"/>
</dbReference>
<dbReference type="InterPro" id="IPR036352">
    <property type="entry name" value="Semap_dom_sf"/>
</dbReference>
<dbReference type="Proteomes" id="UP001153269">
    <property type="component" value="Unassembled WGS sequence"/>
</dbReference>
<dbReference type="InterPro" id="IPR015943">
    <property type="entry name" value="WD40/YVTN_repeat-like_dom_sf"/>
</dbReference>
<protein>
    <submittedName>
        <fullName evidence="1">Uncharacterized protein</fullName>
    </submittedName>
</protein>
<dbReference type="GO" id="GO:0007399">
    <property type="term" value="P:nervous system development"/>
    <property type="evidence" value="ECO:0007669"/>
    <property type="project" value="UniProtKB-ARBA"/>
</dbReference>
<evidence type="ECO:0000313" key="1">
    <source>
        <dbReference type="EMBL" id="CAB1451870.1"/>
    </source>
</evidence>
<dbReference type="AlphaFoldDB" id="A0A9N7VPD1"/>
<organism evidence="1 2">
    <name type="scientific">Pleuronectes platessa</name>
    <name type="common">European plaice</name>
    <dbReference type="NCBI Taxonomy" id="8262"/>
    <lineage>
        <taxon>Eukaryota</taxon>
        <taxon>Metazoa</taxon>
        <taxon>Chordata</taxon>
        <taxon>Craniata</taxon>
        <taxon>Vertebrata</taxon>
        <taxon>Euteleostomi</taxon>
        <taxon>Actinopterygii</taxon>
        <taxon>Neopterygii</taxon>
        <taxon>Teleostei</taxon>
        <taxon>Neoteleostei</taxon>
        <taxon>Acanthomorphata</taxon>
        <taxon>Carangaria</taxon>
        <taxon>Pleuronectiformes</taxon>
        <taxon>Pleuronectoidei</taxon>
        <taxon>Pleuronectidae</taxon>
        <taxon>Pleuronectes</taxon>
    </lineage>
</organism>
<accession>A0A9N7VPD1</accession>
<evidence type="ECO:0000313" key="2">
    <source>
        <dbReference type="Proteomes" id="UP001153269"/>
    </source>
</evidence>
<proteinExistence type="predicted"/>
<gene>
    <name evidence="1" type="ORF">PLEPLA_LOCUS39607</name>
</gene>